<evidence type="ECO:0000256" key="4">
    <source>
        <dbReference type="ARBA" id="ARBA00022989"/>
    </source>
</evidence>
<feature type="transmembrane region" description="Helical" evidence="6">
    <location>
        <begin position="258"/>
        <end position="280"/>
    </location>
</feature>
<dbReference type="Pfam" id="PF03706">
    <property type="entry name" value="LPG_synthase_TM"/>
    <property type="match status" value="1"/>
</dbReference>
<organism evidence="7 8">
    <name type="scientific">Arundinibacter roseus</name>
    <dbReference type="NCBI Taxonomy" id="2070510"/>
    <lineage>
        <taxon>Bacteria</taxon>
        <taxon>Pseudomonadati</taxon>
        <taxon>Bacteroidota</taxon>
        <taxon>Cytophagia</taxon>
        <taxon>Cytophagales</taxon>
        <taxon>Spirosomataceae</taxon>
        <taxon>Arundinibacter</taxon>
    </lineage>
</organism>
<evidence type="ECO:0000256" key="2">
    <source>
        <dbReference type="ARBA" id="ARBA00022475"/>
    </source>
</evidence>
<evidence type="ECO:0000313" key="7">
    <source>
        <dbReference type="EMBL" id="TDB64445.1"/>
    </source>
</evidence>
<name>A0A4V2X9M7_9BACT</name>
<feature type="transmembrane region" description="Helical" evidence="6">
    <location>
        <begin position="135"/>
        <end position="160"/>
    </location>
</feature>
<accession>A0A4V2X9M7</accession>
<dbReference type="InterPro" id="IPR022791">
    <property type="entry name" value="L-PG_synthase/AglD"/>
</dbReference>
<reference evidence="7 8" key="1">
    <citation type="submission" date="2019-02" db="EMBL/GenBank/DDBJ databases">
        <title>Arundinibacter roseus gen. nov., sp. nov., a new member of the family Cytophagaceae.</title>
        <authorList>
            <person name="Szuroczki S."/>
            <person name="Khayer B."/>
            <person name="Sproer C."/>
            <person name="Toumi M."/>
            <person name="Szabo A."/>
            <person name="Felfoldi T."/>
            <person name="Schumann P."/>
            <person name="Toth E."/>
        </authorList>
    </citation>
    <scope>NUCLEOTIDE SEQUENCE [LARGE SCALE GENOMIC DNA]</scope>
    <source>
        <strain evidence="7 8">DMA-k-7a</strain>
    </source>
</reference>
<feature type="transmembrane region" description="Helical" evidence="6">
    <location>
        <begin position="301"/>
        <end position="325"/>
    </location>
</feature>
<gene>
    <name evidence="7" type="ORF">EZE20_12250</name>
</gene>
<keyword evidence="4 6" id="KW-1133">Transmembrane helix</keyword>
<dbReference type="EMBL" id="SMJU01000007">
    <property type="protein sequence ID" value="TDB64445.1"/>
    <property type="molecule type" value="Genomic_DNA"/>
</dbReference>
<feature type="transmembrane region" description="Helical" evidence="6">
    <location>
        <begin position="62"/>
        <end position="78"/>
    </location>
</feature>
<comment type="caution">
    <text evidence="7">The sequence shown here is derived from an EMBL/GenBank/DDBJ whole genome shotgun (WGS) entry which is preliminary data.</text>
</comment>
<feature type="transmembrane region" description="Helical" evidence="6">
    <location>
        <begin position="223"/>
        <end position="246"/>
    </location>
</feature>
<sequence>MPQVSQVRSSQKRKSTYDLWFWLKLLVTGLVISYLYHVFSTYNKDLSSILTTYTTLKEPEQRLWLFVALLLVPANWALESRKWQLLANKALQLRFSEAFKSTLIGLAVGVAVPAQLGDTLGRVGSLASDNRIRAVGAAVVSNGIQFYVSLLAACLGWWFMAPVLLMLTPLKWSVLGFGIALLSLGFILALLRKRLHPQRKPLRYLGKYAESLDVIRLYRGRELLTALCLGIARYALFSCQYVLVLYQFSLGLSLSELLGGVVFVLSVKTFLPALTVFSDLGVREVSAVYYFTKLGATPDKIMAATLLIWCINILLPLVVGAWFLWQKKWRFN</sequence>
<dbReference type="OrthoDB" id="1121314at2"/>
<evidence type="ECO:0000313" key="8">
    <source>
        <dbReference type="Proteomes" id="UP000295706"/>
    </source>
</evidence>
<comment type="subcellular location">
    <subcellularLocation>
        <location evidence="1">Cell membrane</location>
        <topology evidence="1">Multi-pass membrane protein</topology>
    </subcellularLocation>
</comment>
<evidence type="ECO:0000256" key="3">
    <source>
        <dbReference type="ARBA" id="ARBA00022692"/>
    </source>
</evidence>
<evidence type="ECO:0000256" key="1">
    <source>
        <dbReference type="ARBA" id="ARBA00004651"/>
    </source>
</evidence>
<proteinExistence type="predicted"/>
<dbReference type="RefSeq" id="WP_132118007.1">
    <property type="nucleotide sequence ID" value="NZ_SMJU01000007.1"/>
</dbReference>
<dbReference type="AlphaFoldDB" id="A0A4V2X9M7"/>
<dbReference type="GO" id="GO:0005886">
    <property type="term" value="C:plasma membrane"/>
    <property type="evidence" value="ECO:0007669"/>
    <property type="project" value="UniProtKB-SubCell"/>
</dbReference>
<keyword evidence="5 6" id="KW-0472">Membrane</keyword>
<feature type="transmembrane region" description="Helical" evidence="6">
    <location>
        <begin position="21"/>
        <end position="42"/>
    </location>
</feature>
<evidence type="ECO:0000256" key="5">
    <source>
        <dbReference type="ARBA" id="ARBA00023136"/>
    </source>
</evidence>
<keyword evidence="2" id="KW-1003">Cell membrane</keyword>
<protein>
    <submittedName>
        <fullName evidence="7">UPF0104 family protein</fullName>
    </submittedName>
</protein>
<feature type="transmembrane region" description="Helical" evidence="6">
    <location>
        <begin position="172"/>
        <end position="191"/>
    </location>
</feature>
<keyword evidence="8" id="KW-1185">Reference proteome</keyword>
<dbReference type="Proteomes" id="UP000295706">
    <property type="component" value="Unassembled WGS sequence"/>
</dbReference>
<evidence type="ECO:0000256" key="6">
    <source>
        <dbReference type="SAM" id="Phobius"/>
    </source>
</evidence>
<keyword evidence="3 6" id="KW-0812">Transmembrane</keyword>